<dbReference type="PROSITE" id="PS50931">
    <property type="entry name" value="HTH_LYSR"/>
    <property type="match status" value="1"/>
</dbReference>
<dbReference type="AlphaFoldDB" id="A0A5S9QPS8"/>
<dbReference type="Proteomes" id="UP000434580">
    <property type="component" value="Unassembled WGS sequence"/>
</dbReference>
<dbReference type="Pfam" id="PF00126">
    <property type="entry name" value="HTH_1"/>
    <property type="match status" value="1"/>
</dbReference>
<evidence type="ECO:0000313" key="6">
    <source>
        <dbReference type="EMBL" id="CAA0121250.1"/>
    </source>
</evidence>
<dbReference type="EMBL" id="CACSII010000021">
    <property type="protein sequence ID" value="CAA0121250.1"/>
    <property type="molecule type" value="Genomic_DNA"/>
</dbReference>
<keyword evidence="2" id="KW-0805">Transcription regulation</keyword>
<keyword evidence="4" id="KW-0804">Transcription</keyword>
<evidence type="ECO:0000313" key="7">
    <source>
        <dbReference type="Proteomes" id="UP000434580"/>
    </source>
</evidence>
<keyword evidence="3" id="KW-0238">DNA-binding</keyword>
<dbReference type="GO" id="GO:0003700">
    <property type="term" value="F:DNA-binding transcription factor activity"/>
    <property type="evidence" value="ECO:0007669"/>
    <property type="project" value="InterPro"/>
</dbReference>
<dbReference type="InterPro" id="IPR000847">
    <property type="entry name" value="LysR_HTH_N"/>
</dbReference>
<dbReference type="GO" id="GO:0000976">
    <property type="term" value="F:transcription cis-regulatory region binding"/>
    <property type="evidence" value="ECO:0007669"/>
    <property type="project" value="TreeGrafter"/>
</dbReference>
<accession>A0A5S9QPS8</accession>
<dbReference type="PANTHER" id="PTHR30126">
    <property type="entry name" value="HTH-TYPE TRANSCRIPTIONAL REGULATOR"/>
    <property type="match status" value="1"/>
</dbReference>
<sequence>MKNPISIELLETLDTIDRRGSFAKAALELNKATSALSYLIQKTEEQLGIALFERQGRRSVLTPAGLLVLDEGRHILHNTAWLADKAREVATGWETKLSVGLESAYDYPRFFAVLREFLDDHSHIEVDVVECVLNGGWDALAEDRVDLIVGTPGPVPLQMGYRAVPMHQADMLPVIAASHPLADIACDEQRIEEVLPSIRRVINRDTSVVGIARSAGFSDEGKRIYVQTMEQKTAAIVAGLGAGHLPRKRVQALLDSGELRQMAITQGALTENFLAWKISHKGRGLRALTQLLQEYNA</sequence>
<dbReference type="InterPro" id="IPR036390">
    <property type="entry name" value="WH_DNA-bd_sf"/>
</dbReference>
<dbReference type="PANTHER" id="PTHR30126:SF4">
    <property type="entry name" value="LYSR FAMILY TRANSCRIPTIONAL REGULATOR"/>
    <property type="match status" value="1"/>
</dbReference>
<dbReference type="Gene3D" id="1.10.10.10">
    <property type="entry name" value="Winged helix-like DNA-binding domain superfamily/Winged helix DNA-binding domain"/>
    <property type="match status" value="1"/>
</dbReference>
<feature type="domain" description="HTH lysR-type" evidence="5">
    <location>
        <begin position="5"/>
        <end position="62"/>
    </location>
</feature>
<evidence type="ECO:0000256" key="3">
    <source>
        <dbReference type="ARBA" id="ARBA00023125"/>
    </source>
</evidence>
<dbReference type="InterPro" id="IPR036388">
    <property type="entry name" value="WH-like_DNA-bd_sf"/>
</dbReference>
<reference evidence="6 7" key="1">
    <citation type="submission" date="2019-11" db="EMBL/GenBank/DDBJ databases">
        <authorList>
            <person name="Holert J."/>
        </authorList>
    </citation>
    <scope>NUCLEOTIDE SEQUENCE [LARGE SCALE GENOMIC DNA]</scope>
    <source>
        <strain evidence="6">BC5_2</strain>
    </source>
</reference>
<evidence type="ECO:0000259" key="5">
    <source>
        <dbReference type="PROSITE" id="PS50931"/>
    </source>
</evidence>
<organism evidence="6 7">
    <name type="scientific">BD1-7 clade bacterium</name>
    <dbReference type="NCBI Taxonomy" id="2029982"/>
    <lineage>
        <taxon>Bacteria</taxon>
        <taxon>Pseudomonadati</taxon>
        <taxon>Pseudomonadota</taxon>
        <taxon>Gammaproteobacteria</taxon>
        <taxon>Cellvibrionales</taxon>
        <taxon>Spongiibacteraceae</taxon>
        <taxon>BD1-7 clade</taxon>
    </lineage>
</organism>
<protein>
    <submittedName>
        <fullName evidence="6">HTH-type transcriptional regulator YhaJ</fullName>
    </submittedName>
</protein>
<dbReference type="SUPFAM" id="SSF46785">
    <property type="entry name" value="Winged helix' DNA-binding domain"/>
    <property type="match status" value="1"/>
</dbReference>
<evidence type="ECO:0000256" key="1">
    <source>
        <dbReference type="ARBA" id="ARBA00009437"/>
    </source>
</evidence>
<gene>
    <name evidence="6" type="primary">yhaJ</name>
    <name evidence="6" type="ORF">DPBNPPHM_02725</name>
</gene>
<dbReference type="Pfam" id="PF03466">
    <property type="entry name" value="LysR_substrate"/>
    <property type="match status" value="1"/>
</dbReference>
<dbReference type="InterPro" id="IPR005119">
    <property type="entry name" value="LysR_subst-bd"/>
</dbReference>
<evidence type="ECO:0000256" key="2">
    <source>
        <dbReference type="ARBA" id="ARBA00023015"/>
    </source>
</evidence>
<name>A0A5S9QPS8_9GAMM</name>
<proteinExistence type="inferred from homology"/>
<comment type="similarity">
    <text evidence="1">Belongs to the LysR transcriptional regulatory family.</text>
</comment>
<evidence type="ECO:0000256" key="4">
    <source>
        <dbReference type="ARBA" id="ARBA00023163"/>
    </source>
</evidence>
<dbReference type="SUPFAM" id="SSF53850">
    <property type="entry name" value="Periplasmic binding protein-like II"/>
    <property type="match status" value="1"/>
</dbReference>
<dbReference type="Gene3D" id="3.40.190.10">
    <property type="entry name" value="Periplasmic binding protein-like II"/>
    <property type="match status" value="2"/>
</dbReference>